<dbReference type="Proteomes" id="UP001159363">
    <property type="component" value="Chromosome 16"/>
</dbReference>
<dbReference type="PANTHER" id="PTHR37984:SF5">
    <property type="entry name" value="PROTEIN NYNRIN-LIKE"/>
    <property type="match status" value="1"/>
</dbReference>
<dbReference type="EMBL" id="JARBHB010000017">
    <property type="protein sequence ID" value="KAJ8865526.1"/>
    <property type="molecule type" value="Genomic_DNA"/>
</dbReference>
<gene>
    <name evidence="3" type="ORF">PR048_033046</name>
</gene>
<dbReference type="InterPro" id="IPR041577">
    <property type="entry name" value="RT_RNaseH_2"/>
</dbReference>
<evidence type="ECO:0000313" key="3">
    <source>
        <dbReference type="EMBL" id="KAJ8865526.1"/>
    </source>
</evidence>
<feature type="domain" description="Reverse transcriptase/retrotransposon-derived protein RNase H-like" evidence="2">
    <location>
        <begin position="549"/>
        <end position="644"/>
    </location>
</feature>
<dbReference type="InterPro" id="IPR043128">
    <property type="entry name" value="Rev_trsase/Diguanyl_cyclase"/>
</dbReference>
<evidence type="ECO:0000259" key="2">
    <source>
        <dbReference type="Pfam" id="PF17919"/>
    </source>
</evidence>
<reference evidence="3 4" key="1">
    <citation type="submission" date="2023-02" db="EMBL/GenBank/DDBJ databases">
        <title>LHISI_Scaffold_Assembly.</title>
        <authorList>
            <person name="Stuart O.P."/>
            <person name="Cleave R."/>
            <person name="Magrath M.J.L."/>
            <person name="Mikheyev A.S."/>
        </authorList>
    </citation>
    <scope>NUCLEOTIDE SEQUENCE [LARGE SCALE GENOMIC DNA]</scope>
    <source>
        <strain evidence="3">Daus_M_001</strain>
        <tissue evidence="3">Leg muscle</tissue>
    </source>
</reference>
<evidence type="ECO:0000256" key="1">
    <source>
        <dbReference type="ARBA" id="ARBA00023268"/>
    </source>
</evidence>
<proteinExistence type="predicted"/>
<dbReference type="CDD" id="cd09274">
    <property type="entry name" value="RNase_HI_RT_Ty3"/>
    <property type="match status" value="1"/>
</dbReference>
<name>A0ABQ9G1Y6_9NEOP</name>
<comment type="caution">
    <text evidence="3">The sequence shown here is derived from an EMBL/GenBank/DDBJ whole genome shotgun (WGS) entry which is preliminary data.</text>
</comment>
<dbReference type="PANTHER" id="PTHR37984">
    <property type="entry name" value="PROTEIN CBG26694"/>
    <property type="match status" value="1"/>
</dbReference>
<evidence type="ECO:0000313" key="4">
    <source>
        <dbReference type="Proteomes" id="UP001159363"/>
    </source>
</evidence>
<protein>
    <recommendedName>
        <fullName evidence="2">Reverse transcriptase/retrotransposon-derived protein RNase H-like domain-containing protein</fullName>
    </recommendedName>
</protein>
<dbReference type="Pfam" id="PF17919">
    <property type="entry name" value="RT_RNaseH_2"/>
    <property type="match status" value="1"/>
</dbReference>
<dbReference type="InterPro" id="IPR050951">
    <property type="entry name" value="Retrovirus_Pol_polyprotein"/>
</dbReference>
<keyword evidence="1" id="KW-0511">Multifunctional enzyme</keyword>
<dbReference type="SUPFAM" id="SSF56672">
    <property type="entry name" value="DNA/RNA polymerases"/>
    <property type="match status" value="1"/>
</dbReference>
<accession>A0ABQ9G1Y6</accession>
<dbReference type="InterPro" id="IPR043502">
    <property type="entry name" value="DNA/RNA_pol_sf"/>
</dbReference>
<keyword evidence="4" id="KW-1185">Reference proteome</keyword>
<organism evidence="3 4">
    <name type="scientific">Dryococelus australis</name>
    <dbReference type="NCBI Taxonomy" id="614101"/>
    <lineage>
        <taxon>Eukaryota</taxon>
        <taxon>Metazoa</taxon>
        <taxon>Ecdysozoa</taxon>
        <taxon>Arthropoda</taxon>
        <taxon>Hexapoda</taxon>
        <taxon>Insecta</taxon>
        <taxon>Pterygota</taxon>
        <taxon>Neoptera</taxon>
        <taxon>Polyneoptera</taxon>
        <taxon>Phasmatodea</taxon>
        <taxon>Verophasmatodea</taxon>
        <taxon>Anareolatae</taxon>
        <taxon>Phasmatidae</taxon>
        <taxon>Eurycanthinae</taxon>
        <taxon>Dryococelus</taxon>
    </lineage>
</organism>
<dbReference type="Gene3D" id="3.30.70.270">
    <property type="match status" value="2"/>
</dbReference>
<sequence length="676" mass="75211">MKKVCDNEAACGKNWLIACGSKADVWQVSHTLGKDCHAACGGGRNGKGLAAIGVSRREAAAGGEECMECVDTGLGVRDYKVSDRIGVGQPNVVLWELILAKLKVLTCNLESLTSSVSDGSPKLRKRRRRTQRAFSVKSDASYQTLSYCETIPQSNEGENVHVSRSFKASRSVKFNDGAPQCFIGLGSTPDTVNGVSGLVELCREDNISPFSEVLRCGKFYANYCVSSAPPPFLNGDFTSGKECGLRKSFCESTTGENGTPCVMKNVDSGIKGRCAGSPGAAAHIRNYDEGVRLNEPSSVGSNRNPMYQCSPVEKEGDKLTLVPPLCEVVVSLVPTYVNIDLELCASTVMNDYKGPVVLRNTSSDVVRVHRGEKVVSASPLGIFNQKTGSAINLGHLVRTQKETLLFAFEDISEVFLRKGQKLGCTDRISHNAKPLYVRSYRVPQSQDETFKELEEHVQNLKLELGRFRAANLKLKPEKCNFMLNTVNYLGHRTEFAHVDVIKECPTTQTVKEIRQFIGLVGDYRRFIPNFSKTAQPLTELTKKDVDFEWNDVRETAFSELREALCNKPILRYPDFSIPFYVTCDSSGSPMGAVLSRRINGSEQHIYFISRRINEAGRNYSTTERKYLWVYLYVRKYTVLTEQRPLRLARWSLLLSDYDFDIIHKPGKTNDNAATLY</sequence>